<dbReference type="NCBIfam" id="NF033154">
    <property type="entry name" value="endonuc_SmrA"/>
    <property type="match status" value="1"/>
</dbReference>
<keyword evidence="3" id="KW-1185">Reference proteome</keyword>
<sequence length="192" mass="21734">MEDNDFFEEDFFAELADVKPLSQDKVNPHSASLAIEKKKKVAERASQQDVTAVPLSFNNIKPVQPDDFLSYKQAGIQDGVFKNLRLGKYHIDKRVDLSGLTIKESASSLYHAIVNGHENGFRAILIRHGRGENSKPFPGFKKSHVQHWLSELEQVIAYHSALPVHGGLGATYVLLKKHPNQKLINRELNRRR</sequence>
<dbReference type="SUPFAM" id="SSF160443">
    <property type="entry name" value="SMR domain-like"/>
    <property type="match status" value="1"/>
</dbReference>
<dbReference type="OrthoDB" id="9808881at2"/>
<dbReference type="Proteomes" id="UP000275281">
    <property type="component" value="Unassembled WGS sequence"/>
</dbReference>
<dbReference type="Gene3D" id="3.30.1370.110">
    <property type="match status" value="1"/>
</dbReference>
<dbReference type="GO" id="GO:0004520">
    <property type="term" value="F:DNA endonuclease activity"/>
    <property type="evidence" value="ECO:0007669"/>
    <property type="project" value="TreeGrafter"/>
</dbReference>
<keyword evidence="2" id="KW-0255">Endonuclease</keyword>
<keyword evidence="2" id="KW-0378">Hydrolase</keyword>
<feature type="domain" description="Smr" evidence="1">
    <location>
        <begin position="118"/>
        <end position="176"/>
    </location>
</feature>
<comment type="caution">
    <text evidence="2">The sequence shown here is derived from an EMBL/GenBank/DDBJ whole genome shotgun (WGS) entry which is preliminary data.</text>
</comment>
<dbReference type="PROSITE" id="PS50828">
    <property type="entry name" value="SMR"/>
    <property type="match status" value="1"/>
</dbReference>
<gene>
    <name evidence="2" type="primary">smrA</name>
    <name evidence="2" type="ORF">DRW07_16570</name>
</gene>
<evidence type="ECO:0000313" key="3">
    <source>
        <dbReference type="Proteomes" id="UP000275281"/>
    </source>
</evidence>
<evidence type="ECO:0000313" key="2">
    <source>
        <dbReference type="EMBL" id="RPJ64936.1"/>
    </source>
</evidence>
<proteinExistence type="predicted"/>
<dbReference type="InterPro" id="IPR002625">
    <property type="entry name" value="Smr_dom"/>
</dbReference>
<accession>A0A3N5XYF8</accession>
<dbReference type="Pfam" id="PF01713">
    <property type="entry name" value="Smr"/>
    <property type="match status" value="1"/>
</dbReference>
<dbReference type="EMBL" id="RPOK01000006">
    <property type="protein sequence ID" value="RPJ64936.1"/>
    <property type="molecule type" value="Genomic_DNA"/>
</dbReference>
<dbReference type="PANTHER" id="PTHR35562">
    <property type="entry name" value="DNA ENDONUCLEASE SMRA-RELATED"/>
    <property type="match status" value="1"/>
</dbReference>
<evidence type="ECO:0000259" key="1">
    <source>
        <dbReference type="PROSITE" id="PS50828"/>
    </source>
</evidence>
<dbReference type="AlphaFoldDB" id="A0A3N5XYF8"/>
<reference evidence="2 3" key="1">
    <citation type="submission" date="2018-11" db="EMBL/GenBank/DDBJ databases">
        <authorList>
            <person name="Ye M.-Q."/>
            <person name="Du Z.-J."/>
        </authorList>
    </citation>
    <scope>NUCLEOTIDE SEQUENCE [LARGE SCALE GENOMIC DNA]</scope>
    <source>
        <strain evidence="2 3">U0105</strain>
    </source>
</reference>
<dbReference type="InterPro" id="IPR036063">
    <property type="entry name" value="Smr_dom_sf"/>
</dbReference>
<dbReference type="RefSeq" id="WP_124029065.1">
    <property type="nucleotide sequence ID" value="NZ_JBHRSN010000013.1"/>
</dbReference>
<dbReference type="SMART" id="SM00463">
    <property type="entry name" value="SMR"/>
    <property type="match status" value="1"/>
</dbReference>
<protein>
    <submittedName>
        <fullName evidence="2">DNA endonuclease SmrA</fullName>
    </submittedName>
</protein>
<name>A0A3N5XYF8_9ALTE</name>
<dbReference type="InterPro" id="IPR047688">
    <property type="entry name" value="Endonuc_SmrA"/>
</dbReference>
<dbReference type="PANTHER" id="PTHR35562:SF2">
    <property type="entry name" value="DNA ENDONUCLEASE SMRA-RELATED"/>
    <property type="match status" value="1"/>
</dbReference>
<organism evidence="2 3">
    <name type="scientific">Alteromonas sediminis</name>
    <dbReference type="NCBI Taxonomy" id="2259342"/>
    <lineage>
        <taxon>Bacteria</taxon>
        <taxon>Pseudomonadati</taxon>
        <taxon>Pseudomonadota</taxon>
        <taxon>Gammaproteobacteria</taxon>
        <taxon>Alteromonadales</taxon>
        <taxon>Alteromonadaceae</taxon>
        <taxon>Alteromonas/Salinimonas group</taxon>
        <taxon>Alteromonas</taxon>
    </lineage>
</organism>
<keyword evidence="2" id="KW-0540">Nuclease</keyword>